<dbReference type="RefSeq" id="WP_013887727.1">
    <property type="nucleotide sequence ID" value="NC_015673.1"/>
</dbReference>
<dbReference type="GO" id="GO:0016020">
    <property type="term" value="C:membrane"/>
    <property type="evidence" value="ECO:0007669"/>
    <property type="project" value="UniProtKB-SubCell"/>
</dbReference>
<name>F8DXF6_CORRG</name>
<evidence type="ECO:0000256" key="5">
    <source>
        <dbReference type="SAM" id="MobiDB-lite"/>
    </source>
</evidence>
<feature type="domain" description="ABC-2 type transporter transmembrane" evidence="7">
    <location>
        <begin position="56"/>
        <end position="435"/>
    </location>
</feature>
<evidence type="ECO:0000256" key="4">
    <source>
        <dbReference type="ARBA" id="ARBA00023136"/>
    </source>
</evidence>
<evidence type="ECO:0000259" key="7">
    <source>
        <dbReference type="Pfam" id="PF12698"/>
    </source>
</evidence>
<keyword evidence="2 6" id="KW-0812">Transmembrane</keyword>
<dbReference type="Proteomes" id="UP000000492">
    <property type="component" value="Chromosome"/>
</dbReference>
<sequence length="459" mass="48367">MSHPIDSMDSNPADAPQRTSSPSTDHSPSAEAKDYNSAQIIRTVAKREFELASRNKAILTTIAIFMILVVGGLTLLSIFGNKEDEATKLGLVGVEKQVFDATLTASQRFPGSNPSGSAAAGNDSPAGEQSTAPTGGDPAKSPAIETTAIASAEEAQQKVKDKDLDGALIKTDKGYELLTKDGDKQELFGQVSGTITAMGQKEAFDKLGVTAQQFGAAMPDTNVKQKAVGKDSAEINMPAVLTVLGGVSIMSFFIITFAATLGGRVTEEKSSRVVEIILASVRPLDFLAGKLLGNTLFGLLATAALLIIGFIGVQFTGLLDGIEFDVASIPLMLLAFIIGMLLFGSLYSAAGAMVSRTEDLQSTQGPIMILMLGMVYAPMFGFMKLDTTLMQVLAWVPPFSLTIAPLQMASGNMALWQVLIAFGIAVVATGAILALVARIYRRAILHNGTKLSWLKAIKA</sequence>
<dbReference type="STRING" id="662755.CRES_0338"/>
<comment type="subcellular location">
    <subcellularLocation>
        <location evidence="1">Membrane</location>
        <topology evidence="1">Multi-pass membrane protein</topology>
    </subcellularLocation>
</comment>
<evidence type="ECO:0000256" key="3">
    <source>
        <dbReference type="ARBA" id="ARBA00022989"/>
    </source>
</evidence>
<keyword evidence="4 6" id="KW-0472">Membrane</keyword>
<feature type="transmembrane region" description="Helical" evidence="6">
    <location>
        <begin position="296"/>
        <end position="319"/>
    </location>
</feature>
<dbReference type="PANTHER" id="PTHR43471:SF3">
    <property type="entry name" value="ABC TRANSPORTER PERMEASE PROTEIN NATB"/>
    <property type="match status" value="1"/>
</dbReference>
<accession>F8DXF6</accession>
<feature type="compositionally biased region" description="Polar residues" evidence="5">
    <location>
        <begin position="17"/>
        <end position="27"/>
    </location>
</feature>
<feature type="region of interest" description="Disordered" evidence="5">
    <location>
        <begin position="106"/>
        <end position="142"/>
    </location>
</feature>
<dbReference type="GO" id="GO:0140359">
    <property type="term" value="F:ABC-type transporter activity"/>
    <property type="evidence" value="ECO:0007669"/>
    <property type="project" value="InterPro"/>
</dbReference>
<dbReference type="AlphaFoldDB" id="F8DXF6"/>
<dbReference type="PANTHER" id="PTHR43471">
    <property type="entry name" value="ABC TRANSPORTER PERMEASE"/>
    <property type="match status" value="1"/>
</dbReference>
<feature type="region of interest" description="Disordered" evidence="5">
    <location>
        <begin position="1"/>
        <end position="34"/>
    </location>
</feature>
<feature type="transmembrane region" description="Helical" evidence="6">
    <location>
        <begin position="57"/>
        <end position="79"/>
    </location>
</feature>
<feature type="compositionally biased region" description="Polar residues" evidence="5">
    <location>
        <begin position="106"/>
        <end position="116"/>
    </location>
</feature>
<proteinExistence type="predicted"/>
<feature type="transmembrane region" description="Helical" evidence="6">
    <location>
        <begin position="331"/>
        <end position="354"/>
    </location>
</feature>
<dbReference type="EMBL" id="CP002857">
    <property type="protein sequence ID" value="AEI08701.1"/>
    <property type="molecule type" value="Genomic_DNA"/>
</dbReference>
<feature type="transmembrane region" description="Helical" evidence="6">
    <location>
        <begin position="392"/>
        <end position="409"/>
    </location>
</feature>
<evidence type="ECO:0000256" key="6">
    <source>
        <dbReference type="SAM" id="Phobius"/>
    </source>
</evidence>
<organism evidence="8 9">
    <name type="scientific">Corynebacterium resistens (strain DSM 45100 / JCM 12819 / GTC 2026 / SICGH 158)</name>
    <dbReference type="NCBI Taxonomy" id="662755"/>
    <lineage>
        <taxon>Bacteria</taxon>
        <taxon>Bacillati</taxon>
        <taxon>Actinomycetota</taxon>
        <taxon>Actinomycetes</taxon>
        <taxon>Mycobacteriales</taxon>
        <taxon>Corynebacteriaceae</taxon>
        <taxon>Corynebacterium</taxon>
    </lineage>
</organism>
<feature type="transmembrane region" description="Helical" evidence="6">
    <location>
        <begin position="366"/>
        <end position="385"/>
    </location>
</feature>
<gene>
    <name evidence="8" type="ordered locus">CRES_0338</name>
</gene>
<dbReference type="Pfam" id="PF12698">
    <property type="entry name" value="ABC2_membrane_3"/>
    <property type="match status" value="1"/>
</dbReference>
<feature type="transmembrane region" description="Helical" evidence="6">
    <location>
        <begin position="239"/>
        <end position="261"/>
    </location>
</feature>
<dbReference type="HOGENOM" id="CLU_046841_3_1_11"/>
<keyword evidence="3 6" id="KW-1133">Transmembrane helix</keyword>
<evidence type="ECO:0000256" key="1">
    <source>
        <dbReference type="ARBA" id="ARBA00004141"/>
    </source>
</evidence>
<reference evidence="8 9" key="1">
    <citation type="journal article" date="2012" name="BMC Genomics">
        <title>Complete genome sequence, lifestyle, and multi-drug resistance of the human pathogen Corynebacterium resistens DSM 45100 isolated from blood samples of a leukemia patient.</title>
        <authorList>
            <person name="Schroder J."/>
            <person name="Maus I."/>
            <person name="Meyer K."/>
            <person name="Wordemann S."/>
            <person name="Blom J."/>
            <person name="Jaenicke S."/>
            <person name="Schneider J."/>
            <person name="Trost E."/>
            <person name="Tauch A."/>
        </authorList>
    </citation>
    <scope>NUCLEOTIDE SEQUENCE [LARGE SCALE GENOMIC DNA]</scope>
    <source>
        <strain evidence="9">DSM 45100 / JCM 12819 / CCUG 50093 / GTC 2026 / SICGH 158</strain>
    </source>
</reference>
<protein>
    <recommendedName>
        <fullName evidence="7">ABC-2 type transporter transmembrane domain-containing protein</fullName>
    </recommendedName>
</protein>
<evidence type="ECO:0000256" key="2">
    <source>
        <dbReference type="ARBA" id="ARBA00022692"/>
    </source>
</evidence>
<dbReference type="eggNOG" id="COG1668">
    <property type="taxonomic scope" value="Bacteria"/>
</dbReference>
<dbReference type="InterPro" id="IPR013525">
    <property type="entry name" value="ABC2_TM"/>
</dbReference>
<evidence type="ECO:0000313" key="9">
    <source>
        <dbReference type="Proteomes" id="UP000000492"/>
    </source>
</evidence>
<feature type="transmembrane region" description="Helical" evidence="6">
    <location>
        <begin position="415"/>
        <end position="440"/>
    </location>
</feature>
<keyword evidence="9" id="KW-1185">Reference proteome</keyword>
<evidence type="ECO:0000313" key="8">
    <source>
        <dbReference type="EMBL" id="AEI08701.1"/>
    </source>
</evidence>
<dbReference type="KEGG" id="crd:CRES_0338"/>